<feature type="region of interest" description="Disordered" evidence="1">
    <location>
        <begin position="1"/>
        <end position="67"/>
    </location>
</feature>
<evidence type="ECO:0000313" key="2">
    <source>
        <dbReference type="EMBL" id="ERM93874.1"/>
    </source>
</evidence>
<organism evidence="2 3">
    <name type="scientific">Amborella trichopoda</name>
    <dbReference type="NCBI Taxonomy" id="13333"/>
    <lineage>
        <taxon>Eukaryota</taxon>
        <taxon>Viridiplantae</taxon>
        <taxon>Streptophyta</taxon>
        <taxon>Embryophyta</taxon>
        <taxon>Tracheophyta</taxon>
        <taxon>Spermatophyta</taxon>
        <taxon>Magnoliopsida</taxon>
        <taxon>Amborellales</taxon>
        <taxon>Amborellaceae</taxon>
        <taxon>Amborella</taxon>
    </lineage>
</organism>
<evidence type="ECO:0000256" key="1">
    <source>
        <dbReference type="SAM" id="MobiDB-lite"/>
    </source>
</evidence>
<name>W1NF97_AMBTC</name>
<dbReference type="EMBL" id="KI397552">
    <property type="protein sequence ID" value="ERM93874.1"/>
    <property type="molecule type" value="Genomic_DNA"/>
</dbReference>
<dbReference type="Proteomes" id="UP000017836">
    <property type="component" value="Unassembled WGS sequence"/>
</dbReference>
<accession>W1NF97</accession>
<proteinExistence type="predicted"/>
<protein>
    <submittedName>
        <fullName evidence="2">Uncharacterized protein</fullName>
    </submittedName>
</protein>
<dbReference type="AlphaFoldDB" id="W1NF97"/>
<evidence type="ECO:0000313" key="3">
    <source>
        <dbReference type="Proteomes" id="UP000017836"/>
    </source>
</evidence>
<reference evidence="3" key="1">
    <citation type="journal article" date="2013" name="Science">
        <title>The Amborella genome and the evolution of flowering plants.</title>
        <authorList>
            <consortium name="Amborella Genome Project"/>
        </authorList>
    </citation>
    <scope>NUCLEOTIDE SEQUENCE [LARGE SCALE GENOMIC DNA]</scope>
</reference>
<sequence>MFAPQDPVLTKKGYDSAVPDQAKVMGEDEMGTKEAAPLKTTSSSLSGFVSESLESPSEPSTQSDPSPEAVAMLRWDLYGSKSRQIMSRMDYEPSSNQGQNDRKGMLAPFAIIEAMSTKHCQKQRLGYLG</sequence>
<gene>
    <name evidence="2" type="ORF">AMTR_s00139p00055160</name>
</gene>
<feature type="compositionally biased region" description="Low complexity" evidence="1">
    <location>
        <begin position="42"/>
        <end position="60"/>
    </location>
</feature>
<dbReference type="HOGENOM" id="CLU_1951698_0_0_1"/>
<keyword evidence="3" id="KW-1185">Reference proteome</keyword>
<dbReference type="Gramene" id="ERM93874">
    <property type="protein sequence ID" value="ERM93874"/>
    <property type="gene ID" value="AMTR_s00139p00055160"/>
</dbReference>